<dbReference type="GO" id="GO:0019646">
    <property type="term" value="P:aerobic electron transport chain"/>
    <property type="evidence" value="ECO:0007669"/>
    <property type="project" value="TreeGrafter"/>
</dbReference>
<protein>
    <submittedName>
        <fullName evidence="6">FAD/NAD(P)-binding domain-containing protein</fullName>
    </submittedName>
</protein>
<reference evidence="6 7" key="1">
    <citation type="journal article" date="2012" name="Genome Biol.">
        <title>The genome of the polar eukaryotic microalga coccomyxa subellipsoidea reveals traits of cold adaptation.</title>
        <authorList>
            <person name="Blanc G."/>
            <person name="Agarkova I."/>
            <person name="Grimwood J."/>
            <person name="Kuo A."/>
            <person name="Brueggeman A."/>
            <person name="Dunigan D."/>
            <person name="Gurnon J."/>
            <person name="Ladunga I."/>
            <person name="Lindquist E."/>
            <person name="Lucas S."/>
            <person name="Pangilinan J."/>
            <person name="Proschold T."/>
            <person name="Salamov A."/>
            <person name="Schmutz J."/>
            <person name="Weeks D."/>
            <person name="Yamada T."/>
            <person name="Claverie J.M."/>
            <person name="Grigoriev I."/>
            <person name="Van Etten J."/>
            <person name="Lomsadze A."/>
            <person name="Borodovsky M."/>
        </authorList>
    </citation>
    <scope>NUCLEOTIDE SEQUENCE [LARGE SCALE GENOMIC DNA]</scope>
    <source>
        <strain evidence="6 7">C-169</strain>
    </source>
</reference>
<accession>I0Z856</accession>
<keyword evidence="4" id="KW-0560">Oxidoreductase</keyword>
<comment type="cofactor">
    <cofactor evidence="1">
        <name>FAD</name>
        <dbReference type="ChEBI" id="CHEBI:57692"/>
    </cofactor>
</comment>
<dbReference type="GO" id="GO:0003955">
    <property type="term" value="F:NAD(P)H dehydrogenase (quinone) activity"/>
    <property type="evidence" value="ECO:0007669"/>
    <property type="project" value="TreeGrafter"/>
</dbReference>
<organism evidence="6 7">
    <name type="scientific">Coccomyxa subellipsoidea (strain C-169)</name>
    <name type="common">Green microalga</name>
    <dbReference type="NCBI Taxonomy" id="574566"/>
    <lineage>
        <taxon>Eukaryota</taxon>
        <taxon>Viridiplantae</taxon>
        <taxon>Chlorophyta</taxon>
        <taxon>core chlorophytes</taxon>
        <taxon>Trebouxiophyceae</taxon>
        <taxon>Trebouxiophyceae incertae sedis</taxon>
        <taxon>Coccomyxaceae</taxon>
        <taxon>Coccomyxa</taxon>
        <taxon>Coccomyxa subellipsoidea</taxon>
    </lineage>
</organism>
<dbReference type="OrthoDB" id="5376590at2759"/>
<dbReference type="GO" id="GO:0009507">
    <property type="term" value="C:chloroplast"/>
    <property type="evidence" value="ECO:0007669"/>
    <property type="project" value="TreeGrafter"/>
</dbReference>
<evidence type="ECO:0000256" key="1">
    <source>
        <dbReference type="ARBA" id="ARBA00001974"/>
    </source>
</evidence>
<evidence type="ECO:0000256" key="4">
    <source>
        <dbReference type="ARBA" id="ARBA00023002"/>
    </source>
</evidence>
<keyword evidence="7" id="KW-1185">Reference proteome</keyword>
<dbReference type="SUPFAM" id="SSF51905">
    <property type="entry name" value="FAD/NAD(P)-binding domain"/>
    <property type="match status" value="2"/>
</dbReference>
<dbReference type="Pfam" id="PF07992">
    <property type="entry name" value="Pyr_redox_2"/>
    <property type="match status" value="1"/>
</dbReference>
<dbReference type="InterPro" id="IPR036188">
    <property type="entry name" value="FAD/NAD-bd_sf"/>
</dbReference>
<dbReference type="AlphaFoldDB" id="I0Z856"/>
<keyword evidence="2" id="KW-0285">Flavoprotein</keyword>
<name>I0Z856_COCSC</name>
<evidence type="ECO:0000256" key="2">
    <source>
        <dbReference type="ARBA" id="ARBA00022630"/>
    </source>
</evidence>
<dbReference type="KEGG" id="csl:COCSUDRAFT_12331"/>
<evidence type="ECO:0000256" key="3">
    <source>
        <dbReference type="ARBA" id="ARBA00022827"/>
    </source>
</evidence>
<dbReference type="STRING" id="574566.I0Z856"/>
<dbReference type="PRINTS" id="PR00368">
    <property type="entry name" value="FADPNR"/>
</dbReference>
<comment type="caution">
    <text evidence="6">The sequence shown here is derived from an EMBL/GenBank/DDBJ whole genome shotgun (WGS) entry which is preliminary data.</text>
</comment>
<dbReference type="PANTHER" id="PTHR42913:SF4">
    <property type="entry name" value="ALTERNATIVE NAD(P)H-UBIQUINONE OXIDOREDUCTASE C1, CHLOROPLASTIC_MITOCHONDRIAL"/>
    <property type="match status" value="1"/>
</dbReference>
<evidence type="ECO:0000313" key="6">
    <source>
        <dbReference type="EMBL" id="EIE26825.1"/>
    </source>
</evidence>
<gene>
    <name evidence="6" type="ORF">COCSUDRAFT_12331</name>
</gene>
<dbReference type="InterPro" id="IPR023753">
    <property type="entry name" value="FAD/NAD-binding_dom"/>
</dbReference>
<dbReference type="GO" id="GO:0042372">
    <property type="term" value="P:phylloquinone biosynthetic process"/>
    <property type="evidence" value="ECO:0007669"/>
    <property type="project" value="TreeGrafter"/>
</dbReference>
<evidence type="ECO:0000313" key="7">
    <source>
        <dbReference type="Proteomes" id="UP000007264"/>
    </source>
</evidence>
<feature type="domain" description="FAD/NAD(P)-binding" evidence="5">
    <location>
        <begin position="5"/>
        <end position="229"/>
    </location>
</feature>
<dbReference type="EMBL" id="AGSI01000002">
    <property type="protein sequence ID" value="EIE26825.1"/>
    <property type="molecule type" value="Genomic_DNA"/>
</dbReference>
<dbReference type="PANTHER" id="PTHR42913">
    <property type="entry name" value="APOPTOSIS-INDUCING FACTOR 1"/>
    <property type="match status" value="1"/>
</dbReference>
<dbReference type="GeneID" id="17044835"/>
<evidence type="ECO:0000259" key="5">
    <source>
        <dbReference type="Pfam" id="PF07992"/>
    </source>
</evidence>
<dbReference type="RefSeq" id="XP_005651369.1">
    <property type="nucleotide sequence ID" value="XM_005651312.1"/>
</dbReference>
<dbReference type="eggNOG" id="KOG2495">
    <property type="taxonomic scope" value="Eukaryota"/>
</dbReference>
<dbReference type="InterPro" id="IPR051169">
    <property type="entry name" value="NADH-Q_oxidoreductase"/>
</dbReference>
<proteinExistence type="predicted"/>
<dbReference type="Proteomes" id="UP000007264">
    <property type="component" value="Unassembled WGS sequence"/>
</dbReference>
<keyword evidence="3" id="KW-0274">FAD</keyword>
<dbReference type="Gene3D" id="3.50.50.100">
    <property type="match status" value="2"/>
</dbReference>
<sequence length="406" mass="43395">MHGPRVCILGGGFGGLYTALRLDSLLWPQGSKPQVTLIDRSSRFVFKPLLYELLNGGATQDEVAPPFSQLLAPYSINFIQVFTVPLQTASLRQAVKARGPGAGGRVMLENGSAVEYDWLVLALGSDSVFFGIEGVKELCLPFNTYSDAMRVSVRLRMLEQLPGVADVVVVGGGYCGIELATTVAERMQGSGRVHLITGGEDILESSPLGQREAARRTLQDQGIDIIANAFLPFPANNKGAVRTDATLRVVDHPRVFALGDVSGCDCEASTSAPTLAPTAQAPQVAFQQADYVAWNLWASINRRPLLPFKYQHLGEMMSLGRARGAVTLPVPLAPPLRQALNGGGVTVEGPLAGAMRRAAYLYRQPTAEQRMAVGASWLQQAATEGASLAQRMLAGRPTRSPPGSSR</sequence>